<reference evidence="1 2" key="1">
    <citation type="journal article" date="2018" name="Front. Plant Sci.">
        <title>Red Clover (Trifolium pratense) and Zigzag Clover (T. medium) - A Picture of Genomic Similarities and Differences.</title>
        <authorList>
            <person name="Dluhosova J."/>
            <person name="Istvanek J."/>
            <person name="Nedelnik J."/>
            <person name="Repkova J."/>
        </authorList>
    </citation>
    <scope>NUCLEOTIDE SEQUENCE [LARGE SCALE GENOMIC DNA]</scope>
    <source>
        <strain evidence="2">cv. 10/8</strain>
        <tissue evidence="1">Leaf</tissue>
    </source>
</reference>
<organism evidence="1 2">
    <name type="scientific">Trifolium medium</name>
    <dbReference type="NCBI Taxonomy" id="97028"/>
    <lineage>
        <taxon>Eukaryota</taxon>
        <taxon>Viridiplantae</taxon>
        <taxon>Streptophyta</taxon>
        <taxon>Embryophyta</taxon>
        <taxon>Tracheophyta</taxon>
        <taxon>Spermatophyta</taxon>
        <taxon>Magnoliopsida</taxon>
        <taxon>eudicotyledons</taxon>
        <taxon>Gunneridae</taxon>
        <taxon>Pentapetalae</taxon>
        <taxon>rosids</taxon>
        <taxon>fabids</taxon>
        <taxon>Fabales</taxon>
        <taxon>Fabaceae</taxon>
        <taxon>Papilionoideae</taxon>
        <taxon>50 kb inversion clade</taxon>
        <taxon>NPAAA clade</taxon>
        <taxon>Hologalegina</taxon>
        <taxon>IRL clade</taxon>
        <taxon>Trifolieae</taxon>
        <taxon>Trifolium</taxon>
    </lineage>
</organism>
<dbReference type="EMBL" id="LXQA010426102">
    <property type="protein sequence ID" value="MCI51052.1"/>
    <property type="molecule type" value="Genomic_DNA"/>
</dbReference>
<accession>A0A392SRK3</accession>
<proteinExistence type="predicted"/>
<feature type="non-terminal residue" evidence="1">
    <location>
        <position position="1"/>
    </location>
</feature>
<sequence length="23" mass="2513">LSELQAGLARGPEFRLAMLARRG</sequence>
<comment type="caution">
    <text evidence="1">The sequence shown here is derived from an EMBL/GenBank/DDBJ whole genome shotgun (WGS) entry which is preliminary data.</text>
</comment>
<evidence type="ECO:0000313" key="2">
    <source>
        <dbReference type="Proteomes" id="UP000265520"/>
    </source>
</evidence>
<protein>
    <submittedName>
        <fullName evidence="1">Uncharacterized protein</fullName>
    </submittedName>
</protein>
<evidence type="ECO:0000313" key="1">
    <source>
        <dbReference type="EMBL" id="MCI51052.1"/>
    </source>
</evidence>
<dbReference type="AlphaFoldDB" id="A0A392SRK3"/>
<name>A0A392SRK3_9FABA</name>
<dbReference type="Proteomes" id="UP000265520">
    <property type="component" value="Unassembled WGS sequence"/>
</dbReference>
<keyword evidence="2" id="KW-1185">Reference proteome</keyword>